<accession>A6G696</accession>
<keyword evidence="2" id="KW-0732">Signal</keyword>
<sequence>MFDLKLTRVLVPALFAATALTATACDKGGGGGGSKKGKSERLRWVQKPTTGTTENEGKTIKIPGLGVDFYTPDVLYVYKNCEEPSHTPDGADKSWIPVITCTSPFGSDDEEEDWDSDEEEESDNAGAELTIYVTEKEGMLINERAKTMYETEYKQAGFEVETVEYFDEYLAKPGRRGIEILAHTLNSDTGYPEREIHRFMFPREDVLFIVHVDYPYGNDRSGINSDWERIIWNFQFVEDGPLFGE</sequence>
<dbReference type="OrthoDB" id="5504069at2"/>
<feature type="chain" id="PRO_5002697443" description="Lipoprotein" evidence="2">
    <location>
        <begin position="25"/>
        <end position="245"/>
    </location>
</feature>
<dbReference type="EMBL" id="ABCS01000028">
    <property type="protein sequence ID" value="EDM78698.1"/>
    <property type="molecule type" value="Genomic_DNA"/>
</dbReference>
<evidence type="ECO:0000313" key="4">
    <source>
        <dbReference type="Proteomes" id="UP000005801"/>
    </source>
</evidence>
<evidence type="ECO:0000313" key="3">
    <source>
        <dbReference type="EMBL" id="EDM78698.1"/>
    </source>
</evidence>
<proteinExistence type="predicted"/>
<dbReference type="AlphaFoldDB" id="A6G696"/>
<feature type="compositionally biased region" description="Acidic residues" evidence="1">
    <location>
        <begin position="107"/>
        <end position="123"/>
    </location>
</feature>
<reference evidence="3 4" key="1">
    <citation type="submission" date="2007-06" db="EMBL/GenBank/DDBJ databases">
        <authorList>
            <person name="Shimkets L."/>
            <person name="Ferriera S."/>
            <person name="Johnson J."/>
            <person name="Kravitz S."/>
            <person name="Beeson K."/>
            <person name="Sutton G."/>
            <person name="Rogers Y.-H."/>
            <person name="Friedman R."/>
            <person name="Frazier M."/>
            <person name="Venter J.C."/>
        </authorList>
    </citation>
    <scope>NUCLEOTIDE SEQUENCE [LARGE SCALE GENOMIC DNA]</scope>
    <source>
        <strain evidence="3 4">SIR-1</strain>
    </source>
</reference>
<evidence type="ECO:0008006" key="5">
    <source>
        <dbReference type="Google" id="ProtNLM"/>
    </source>
</evidence>
<protein>
    <recommendedName>
        <fullName evidence="5">Lipoprotein</fullName>
    </recommendedName>
</protein>
<evidence type="ECO:0000256" key="2">
    <source>
        <dbReference type="SAM" id="SignalP"/>
    </source>
</evidence>
<comment type="caution">
    <text evidence="3">The sequence shown here is derived from an EMBL/GenBank/DDBJ whole genome shotgun (WGS) entry which is preliminary data.</text>
</comment>
<dbReference type="PROSITE" id="PS51257">
    <property type="entry name" value="PROKAR_LIPOPROTEIN"/>
    <property type="match status" value="1"/>
</dbReference>
<dbReference type="RefSeq" id="WP_006972245.1">
    <property type="nucleotide sequence ID" value="NZ_ABCS01000028.1"/>
</dbReference>
<name>A6G696_9BACT</name>
<gene>
    <name evidence="3" type="ORF">PPSIR1_29643</name>
</gene>
<feature type="signal peptide" evidence="2">
    <location>
        <begin position="1"/>
        <end position="24"/>
    </location>
</feature>
<evidence type="ECO:0000256" key="1">
    <source>
        <dbReference type="SAM" id="MobiDB-lite"/>
    </source>
</evidence>
<organism evidence="3 4">
    <name type="scientific">Plesiocystis pacifica SIR-1</name>
    <dbReference type="NCBI Taxonomy" id="391625"/>
    <lineage>
        <taxon>Bacteria</taxon>
        <taxon>Pseudomonadati</taxon>
        <taxon>Myxococcota</taxon>
        <taxon>Polyangia</taxon>
        <taxon>Nannocystales</taxon>
        <taxon>Nannocystaceae</taxon>
        <taxon>Plesiocystis</taxon>
    </lineage>
</organism>
<dbReference type="Proteomes" id="UP000005801">
    <property type="component" value="Unassembled WGS sequence"/>
</dbReference>
<feature type="region of interest" description="Disordered" evidence="1">
    <location>
        <begin position="106"/>
        <end position="125"/>
    </location>
</feature>
<keyword evidence="4" id="KW-1185">Reference proteome</keyword>